<dbReference type="GO" id="GO:0016491">
    <property type="term" value="F:oxidoreductase activity"/>
    <property type="evidence" value="ECO:0007669"/>
    <property type="project" value="UniProtKB-KW"/>
</dbReference>
<evidence type="ECO:0000313" key="4">
    <source>
        <dbReference type="Proteomes" id="UP000619260"/>
    </source>
</evidence>
<dbReference type="InterPro" id="IPR051267">
    <property type="entry name" value="STEAP_metalloreductase"/>
</dbReference>
<sequence>MRIAIIGVGGVGRALAQAFTVAGHVVVVGARHPEHAQKAADELKVAAAGSSREAVEGAELVVLAVPAKAVAKILDETADLLDGMIVVDPTNPVDDNREAILRSTASLAEAATLLAPGARVVKAFNTVLAGRLNDPVVDGIPLDGYYAGDDVAAKAVVAGLIADTGLRPIDVGDLLTARALELMAYLHISLNIQQGWPWRTGWKLLGQSETRPR</sequence>
<dbReference type="PANTHER" id="PTHR14239">
    <property type="entry name" value="DUDULIN-RELATED"/>
    <property type="match status" value="1"/>
</dbReference>
<dbReference type="SUPFAM" id="SSF51735">
    <property type="entry name" value="NAD(P)-binding Rossmann-fold domains"/>
    <property type="match status" value="1"/>
</dbReference>
<dbReference type="Gene3D" id="3.40.50.720">
    <property type="entry name" value="NAD(P)-binding Rossmann-like Domain"/>
    <property type="match status" value="1"/>
</dbReference>
<accession>A0A8J3YRL3</accession>
<evidence type="ECO:0000313" key="3">
    <source>
        <dbReference type="EMBL" id="GIJ50569.1"/>
    </source>
</evidence>
<gene>
    <name evidence="3" type="ORF">Val02_74550</name>
</gene>
<evidence type="ECO:0000259" key="2">
    <source>
        <dbReference type="Pfam" id="PF03807"/>
    </source>
</evidence>
<evidence type="ECO:0000256" key="1">
    <source>
        <dbReference type="ARBA" id="ARBA00023002"/>
    </source>
</evidence>
<feature type="domain" description="Pyrroline-5-carboxylate reductase catalytic N-terminal" evidence="2">
    <location>
        <begin position="2"/>
        <end position="92"/>
    </location>
</feature>
<comment type="caution">
    <text evidence="3">The sequence shown here is derived from an EMBL/GenBank/DDBJ whole genome shotgun (WGS) entry which is preliminary data.</text>
</comment>
<keyword evidence="1" id="KW-0560">Oxidoreductase</keyword>
<dbReference type="Pfam" id="PF03807">
    <property type="entry name" value="F420_oxidored"/>
    <property type="match status" value="1"/>
</dbReference>
<organism evidence="3 4">
    <name type="scientific">Virgisporangium aliadipatigenens</name>
    <dbReference type="NCBI Taxonomy" id="741659"/>
    <lineage>
        <taxon>Bacteria</taxon>
        <taxon>Bacillati</taxon>
        <taxon>Actinomycetota</taxon>
        <taxon>Actinomycetes</taxon>
        <taxon>Micromonosporales</taxon>
        <taxon>Micromonosporaceae</taxon>
        <taxon>Virgisporangium</taxon>
    </lineage>
</organism>
<keyword evidence="4" id="KW-1185">Reference proteome</keyword>
<proteinExistence type="predicted"/>
<protein>
    <submittedName>
        <fullName evidence="3">NADP oxidoreductase</fullName>
    </submittedName>
</protein>
<dbReference type="Proteomes" id="UP000619260">
    <property type="component" value="Unassembled WGS sequence"/>
</dbReference>
<dbReference type="InterPro" id="IPR028939">
    <property type="entry name" value="P5C_Rdtase_cat_N"/>
</dbReference>
<name>A0A8J3YRL3_9ACTN</name>
<dbReference type="PANTHER" id="PTHR14239:SF10">
    <property type="entry name" value="REDUCTASE"/>
    <property type="match status" value="1"/>
</dbReference>
<dbReference type="InterPro" id="IPR036291">
    <property type="entry name" value="NAD(P)-bd_dom_sf"/>
</dbReference>
<dbReference type="AlphaFoldDB" id="A0A8J3YRL3"/>
<reference evidence="3" key="1">
    <citation type="submission" date="2021-01" db="EMBL/GenBank/DDBJ databases">
        <title>Whole genome shotgun sequence of Virgisporangium aliadipatigenens NBRC 105644.</title>
        <authorList>
            <person name="Komaki H."/>
            <person name="Tamura T."/>
        </authorList>
    </citation>
    <scope>NUCLEOTIDE SEQUENCE</scope>
    <source>
        <strain evidence="3">NBRC 105644</strain>
    </source>
</reference>
<dbReference type="RefSeq" id="WP_203903994.1">
    <property type="nucleotide sequence ID" value="NZ_BOPF01000037.1"/>
</dbReference>
<dbReference type="EMBL" id="BOPF01000037">
    <property type="protein sequence ID" value="GIJ50569.1"/>
    <property type="molecule type" value="Genomic_DNA"/>
</dbReference>